<name>A0A8I2KN26_9GAMM</name>
<protein>
    <submittedName>
        <fullName evidence="2">AHH domain-containing protein</fullName>
    </submittedName>
</protein>
<evidence type="ECO:0000313" key="4">
    <source>
        <dbReference type="Proteomes" id="UP001304419"/>
    </source>
</evidence>
<dbReference type="RefSeq" id="WP_010368861.1">
    <property type="nucleotide sequence ID" value="NZ_CBCSDF010000007.1"/>
</dbReference>
<evidence type="ECO:0000313" key="1">
    <source>
        <dbReference type="EMBL" id="NLR23930.1"/>
    </source>
</evidence>
<proteinExistence type="predicted"/>
<keyword evidence="4" id="KW-1185">Reference proteome</keyword>
<dbReference type="AlphaFoldDB" id="A0A8I2KN26"/>
<sequence>MPKGNVNKSNSDYRGALLKVVENDLEHPINNGIHMEAHHLISNESIKQAKMQSFLVDAGYDINHLSNLAFLPATLPGACHLNVQVHRGNHFGTLSEQDNDDDAVHPVYYHDVVRKMLIELKIKKLNDCGGEPEKVEKKLRKCMAQLSEDILEEIEYFTLPLSPIMKAFHPLSKVGCGNCINVKEHQEDSSNCDVSDRDHSGETHPKFKSGKFLKTIDIAKVKYNLRIGK</sequence>
<dbReference type="Proteomes" id="UP001304419">
    <property type="component" value="Chromosome 1"/>
</dbReference>
<gene>
    <name evidence="1" type="ORF">F9Y85_21975</name>
    <name evidence="2" type="ORF">R5H13_01895</name>
</gene>
<dbReference type="EMBL" id="CP137578">
    <property type="protein sequence ID" value="WOX29049.1"/>
    <property type="molecule type" value="Genomic_DNA"/>
</dbReference>
<reference evidence="1" key="1">
    <citation type="submission" date="2019-10" db="EMBL/GenBank/DDBJ databases">
        <authorList>
            <person name="Paulsen S."/>
        </authorList>
    </citation>
    <scope>NUCLEOTIDE SEQUENCE</scope>
    <source>
        <strain evidence="1">LMG 19692</strain>
    </source>
</reference>
<accession>A0A8I2KN26</accession>
<dbReference type="EMBL" id="WEIA01000021">
    <property type="protein sequence ID" value="NLR23930.1"/>
    <property type="molecule type" value="Genomic_DNA"/>
</dbReference>
<evidence type="ECO:0000313" key="2">
    <source>
        <dbReference type="EMBL" id="WOX29049.1"/>
    </source>
</evidence>
<evidence type="ECO:0000313" key="3">
    <source>
        <dbReference type="Proteomes" id="UP000646877"/>
    </source>
</evidence>
<dbReference type="InterPro" id="IPR032871">
    <property type="entry name" value="AHH_dom_containing"/>
</dbReference>
<reference evidence="2 4" key="2">
    <citation type="submission" date="2023-10" db="EMBL/GenBank/DDBJ databases">
        <title>To unveil natural product biosynthetic capacity in Pseudoalteromonas.</title>
        <authorList>
            <person name="Wang J."/>
        </authorList>
    </citation>
    <scope>NUCLEOTIDE SEQUENCE [LARGE SCALE GENOMIC DNA]</scope>
    <source>
        <strain evidence="2 4">DSM 15914</strain>
    </source>
</reference>
<dbReference type="Proteomes" id="UP000646877">
    <property type="component" value="Unassembled WGS sequence"/>
</dbReference>
<dbReference type="Pfam" id="PF14412">
    <property type="entry name" value="AHH"/>
    <property type="match status" value="1"/>
</dbReference>
<organism evidence="1 3">
    <name type="scientific">Pseudoalteromonas maricaloris</name>
    <dbReference type="NCBI Taxonomy" id="184924"/>
    <lineage>
        <taxon>Bacteria</taxon>
        <taxon>Pseudomonadati</taxon>
        <taxon>Pseudomonadota</taxon>
        <taxon>Gammaproteobacteria</taxon>
        <taxon>Alteromonadales</taxon>
        <taxon>Pseudoalteromonadaceae</taxon>
        <taxon>Pseudoalteromonas</taxon>
    </lineage>
</organism>